<protein>
    <submittedName>
        <fullName evidence="1">Uncharacterized protein</fullName>
    </submittedName>
</protein>
<organism evidence="1 2">
    <name type="scientific">Tetrahymena thermophila (strain SB210)</name>
    <dbReference type="NCBI Taxonomy" id="312017"/>
    <lineage>
        <taxon>Eukaryota</taxon>
        <taxon>Sar</taxon>
        <taxon>Alveolata</taxon>
        <taxon>Ciliophora</taxon>
        <taxon>Intramacronucleata</taxon>
        <taxon>Oligohymenophorea</taxon>
        <taxon>Hymenostomatida</taxon>
        <taxon>Tetrahymenina</taxon>
        <taxon>Tetrahymenidae</taxon>
        <taxon>Tetrahymena</taxon>
    </lineage>
</organism>
<evidence type="ECO:0000313" key="2">
    <source>
        <dbReference type="Proteomes" id="UP000009168"/>
    </source>
</evidence>
<gene>
    <name evidence="1" type="ORF">TTHERM_001225667</name>
</gene>
<accession>W7X386</accession>
<keyword evidence="2" id="KW-1185">Reference proteome</keyword>
<dbReference type="GeneID" id="24441965"/>
<dbReference type="KEGG" id="tet:TTHERM_001225667"/>
<proteinExistence type="predicted"/>
<name>W7X386_TETTS</name>
<evidence type="ECO:0000313" key="1">
    <source>
        <dbReference type="EMBL" id="EWS71907.1"/>
    </source>
</evidence>
<dbReference type="AlphaFoldDB" id="W7X386"/>
<reference evidence="2" key="1">
    <citation type="journal article" date="2006" name="PLoS Biol.">
        <title>Macronuclear genome sequence of the ciliate Tetrahymena thermophila, a model eukaryote.</title>
        <authorList>
            <person name="Eisen J.A."/>
            <person name="Coyne R.S."/>
            <person name="Wu M."/>
            <person name="Wu D."/>
            <person name="Thiagarajan M."/>
            <person name="Wortman J.R."/>
            <person name="Badger J.H."/>
            <person name="Ren Q."/>
            <person name="Amedeo P."/>
            <person name="Jones K.M."/>
            <person name="Tallon L.J."/>
            <person name="Delcher A.L."/>
            <person name="Salzberg S.L."/>
            <person name="Silva J.C."/>
            <person name="Haas B.J."/>
            <person name="Majoros W.H."/>
            <person name="Farzad M."/>
            <person name="Carlton J.M."/>
            <person name="Smith R.K. Jr."/>
            <person name="Garg J."/>
            <person name="Pearlman R.E."/>
            <person name="Karrer K.M."/>
            <person name="Sun L."/>
            <person name="Manning G."/>
            <person name="Elde N.C."/>
            <person name="Turkewitz A.P."/>
            <person name="Asai D.J."/>
            <person name="Wilkes D.E."/>
            <person name="Wang Y."/>
            <person name="Cai H."/>
            <person name="Collins K."/>
            <person name="Stewart B.A."/>
            <person name="Lee S.R."/>
            <person name="Wilamowska K."/>
            <person name="Weinberg Z."/>
            <person name="Ruzzo W.L."/>
            <person name="Wloga D."/>
            <person name="Gaertig J."/>
            <person name="Frankel J."/>
            <person name="Tsao C.-C."/>
            <person name="Gorovsky M.A."/>
            <person name="Keeling P.J."/>
            <person name="Waller R.F."/>
            <person name="Patron N.J."/>
            <person name="Cherry J.M."/>
            <person name="Stover N.A."/>
            <person name="Krieger C.J."/>
            <person name="del Toro C."/>
            <person name="Ryder H.F."/>
            <person name="Williamson S.C."/>
            <person name="Barbeau R.A."/>
            <person name="Hamilton E.P."/>
            <person name="Orias E."/>
        </authorList>
    </citation>
    <scope>NUCLEOTIDE SEQUENCE [LARGE SCALE GENOMIC DNA]</scope>
    <source>
        <strain evidence="2">SB210</strain>
    </source>
</reference>
<dbReference type="RefSeq" id="XP_012655564.1">
    <property type="nucleotide sequence ID" value="XM_012800110.1"/>
</dbReference>
<dbReference type="EMBL" id="GG662453">
    <property type="protein sequence ID" value="EWS71907.1"/>
    <property type="molecule type" value="Genomic_DNA"/>
</dbReference>
<sequence length="78" mass="9551">MKKLFKIMLIKYYNAQSLLFYRQQLFCLEYNSFNRGSFNKIFNQKYPIFDLPRLTQVGLIEGIRYIRKQNMLAKKKLM</sequence>
<dbReference type="Proteomes" id="UP000009168">
    <property type="component" value="Unassembled WGS sequence"/>
</dbReference>
<dbReference type="InParanoid" id="W7X386"/>